<evidence type="ECO:0000313" key="1">
    <source>
        <dbReference type="EMBL" id="MDQ4628694.1"/>
    </source>
</evidence>
<proteinExistence type="predicted"/>
<reference evidence="1 2" key="1">
    <citation type="submission" date="2023-08" db="EMBL/GenBank/DDBJ databases">
        <title>Draft genome sequence of Janthinobacterium lividum.</title>
        <authorList>
            <person name="Chun B.H."/>
            <person name="Lee Y."/>
        </authorList>
    </citation>
    <scope>NUCLEOTIDE SEQUENCE [LARGE SCALE GENOMIC DNA]</scope>
    <source>
        <strain evidence="1 2">AMJK</strain>
    </source>
</reference>
<dbReference type="RefSeq" id="WP_307780274.1">
    <property type="nucleotide sequence ID" value="NZ_JAVFKP010000006.1"/>
</dbReference>
<dbReference type="Proteomes" id="UP001237592">
    <property type="component" value="Unassembled WGS sequence"/>
</dbReference>
<accession>A0ABU0XYM8</accession>
<keyword evidence="2" id="KW-1185">Reference proteome</keyword>
<evidence type="ECO:0000313" key="2">
    <source>
        <dbReference type="Proteomes" id="UP001237592"/>
    </source>
</evidence>
<comment type="caution">
    <text evidence="1">The sequence shown here is derived from an EMBL/GenBank/DDBJ whole genome shotgun (WGS) entry which is preliminary data.</text>
</comment>
<protein>
    <submittedName>
        <fullName evidence="1">Uncharacterized protein</fullName>
    </submittedName>
</protein>
<gene>
    <name evidence="1" type="ORF">RB624_22690</name>
</gene>
<sequence length="152" mass="16640">MKCVYTLAEALAKDPSRVAKTQALTLDSARPHMGLKGSHGLFASEAWWKSIEAKRLPTQTLTGIIERTYFAGQDSRRGDQVNSVTLRLADGSTVNESIYMNDKQDIKLFVPGAMVTMVYAQDELKAQPAADGGVNVARIVLEVAISVRKDKE</sequence>
<dbReference type="EMBL" id="JAVFKP010000006">
    <property type="protein sequence ID" value="MDQ4628694.1"/>
    <property type="molecule type" value="Genomic_DNA"/>
</dbReference>
<organism evidence="1 2">
    <name type="scientific">Janthinobacterium lividum</name>
    <dbReference type="NCBI Taxonomy" id="29581"/>
    <lineage>
        <taxon>Bacteria</taxon>
        <taxon>Pseudomonadati</taxon>
        <taxon>Pseudomonadota</taxon>
        <taxon>Betaproteobacteria</taxon>
        <taxon>Burkholderiales</taxon>
        <taxon>Oxalobacteraceae</taxon>
        <taxon>Janthinobacterium</taxon>
    </lineage>
</organism>
<name>A0ABU0XYM8_9BURK</name>